<evidence type="ECO:0000313" key="3">
    <source>
        <dbReference type="EMBL" id="CAI3980086.1"/>
    </source>
</evidence>
<reference evidence="3" key="1">
    <citation type="submission" date="2022-10" db="EMBL/GenBank/DDBJ databases">
        <authorList>
            <person name="Chen Y."/>
            <person name="Dougan E. K."/>
            <person name="Chan C."/>
            <person name="Rhodes N."/>
            <person name="Thang M."/>
        </authorList>
    </citation>
    <scope>NUCLEOTIDE SEQUENCE</scope>
</reference>
<evidence type="ECO:0000256" key="2">
    <source>
        <dbReference type="SAM" id="Phobius"/>
    </source>
</evidence>
<feature type="transmembrane region" description="Helical" evidence="2">
    <location>
        <begin position="146"/>
        <end position="169"/>
    </location>
</feature>
<keyword evidence="2" id="KW-0472">Membrane</keyword>
<gene>
    <name evidence="3" type="ORF">C1SCF055_LOCUS7994</name>
</gene>
<dbReference type="EMBL" id="CAMXCT010000535">
    <property type="protein sequence ID" value="CAI3980086.1"/>
    <property type="molecule type" value="Genomic_DNA"/>
</dbReference>
<protein>
    <submittedName>
        <fullName evidence="5">Mycosubtilin synthase subunit A</fullName>
    </submittedName>
</protein>
<keyword evidence="2" id="KW-1133">Transmembrane helix</keyword>
<feature type="transmembrane region" description="Helical" evidence="2">
    <location>
        <begin position="176"/>
        <end position="196"/>
    </location>
</feature>
<evidence type="ECO:0000313" key="6">
    <source>
        <dbReference type="Proteomes" id="UP001152797"/>
    </source>
</evidence>
<proteinExistence type="predicted"/>
<dbReference type="Proteomes" id="UP001152797">
    <property type="component" value="Unassembled WGS sequence"/>
</dbReference>
<organism evidence="3">
    <name type="scientific">Cladocopium goreaui</name>
    <dbReference type="NCBI Taxonomy" id="2562237"/>
    <lineage>
        <taxon>Eukaryota</taxon>
        <taxon>Sar</taxon>
        <taxon>Alveolata</taxon>
        <taxon>Dinophyceae</taxon>
        <taxon>Suessiales</taxon>
        <taxon>Symbiodiniaceae</taxon>
        <taxon>Cladocopium</taxon>
    </lineage>
</organism>
<keyword evidence="2" id="KW-0812">Transmembrane</keyword>
<dbReference type="AlphaFoldDB" id="A0A9P1BV95"/>
<dbReference type="SUPFAM" id="SSF103473">
    <property type="entry name" value="MFS general substrate transporter"/>
    <property type="match status" value="1"/>
</dbReference>
<feature type="transmembrane region" description="Helical" evidence="2">
    <location>
        <begin position="330"/>
        <end position="352"/>
    </location>
</feature>
<feature type="compositionally biased region" description="Low complexity" evidence="1">
    <location>
        <begin position="27"/>
        <end position="39"/>
    </location>
</feature>
<evidence type="ECO:0000313" key="5">
    <source>
        <dbReference type="EMBL" id="CAL4767398.1"/>
    </source>
</evidence>
<dbReference type="EMBL" id="CAMXCT030000535">
    <property type="protein sequence ID" value="CAL4767398.1"/>
    <property type="molecule type" value="Genomic_DNA"/>
</dbReference>
<comment type="caution">
    <text evidence="3">The sequence shown here is derived from an EMBL/GenBank/DDBJ whole genome shotgun (WGS) entry which is preliminary data.</text>
</comment>
<feature type="transmembrane region" description="Helical" evidence="2">
    <location>
        <begin position="202"/>
        <end position="223"/>
    </location>
</feature>
<reference evidence="4" key="2">
    <citation type="submission" date="2024-04" db="EMBL/GenBank/DDBJ databases">
        <authorList>
            <person name="Chen Y."/>
            <person name="Shah S."/>
            <person name="Dougan E. K."/>
            <person name="Thang M."/>
            <person name="Chan C."/>
        </authorList>
    </citation>
    <scope>NUCLEOTIDE SEQUENCE [LARGE SCALE GENOMIC DNA]</scope>
</reference>
<feature type="region of interest" description="Disordered" evidence="1">
    <location>
        <begin position="1"/>
        <end position="41"/>
    </location>
</feature>
<feature type="transmembrane region" description="Helical" evidence="2">
    <location>
        <begin position="113"/>
        <end position="134"/>
    </location>
</feature>
<evidence type="ECO:0000313" key="4">
    <source>
        <dbReference type="EMBL" id="CAL1133461.1"/>
    </source>
</evidence>
<dbReference type="OrthoDB" id="409243at2759"/>
<evidence type="ECO:0000256" key="1">
    <source>
        <dbReference type="SAM" id="MobiDB-lite"/>
    </source>
</evidence>
<accession>A0A9P1BV95</accession>
<dbReference type="EMBL" id="CAMXCT020000535">
    <property type="protein sequence ID" value="CAL1133461.1"/>
    <property type="molecule type" value="Genomic_DNA"/>
</dbReference>
<sequence length="435" mass="47859">MRNQDAEGRGSYELGSPQVAGEERGVSLLEESQESQESPAEPPPVRILLLAFMIMFQGYGVMNGNPAHALKMKLDLPPSEAAAFQNATASFQLSKLLMRILQISLLVFLQPNGIVYLAYAIMFVALLIPIIFVWGEDMKDLSVVYLQYTLGGIAIGLFEGTFLSIISVLGKKTKTFAIMGAPLGFAVHNILLGSVLPAGYEVLYYVYSAACIPVAVAIFYFYAPLADANSQGKGCQIFLKSLQQPQQWLLAMLPWFLAKFAGNFVMEDAFPLLYLTFNTPHVPLFAPSSTSPTIPFKYYTAFYYFVLMALGDTISRRVPEVLNLSTGKAWGFWIATSILLCIAGEVLNFLLIPIITGFAAFIAYFGNGLVYGLSAQYIDAYIAAEHRYTAYNLWCFAGDLAGYAGQGALSVKIAESACEGRHYTYICHKSQEVWD</sequence>
<keyword evidence="6" id="KW-1185">Reference proteome</keyword>
<feature type="compositionally biased region" description="Basic and acidic residues" evidence="1">
    <location>
        <begin position="1"/>
        <end position="10"/>
    </location>
</feature>
<name>A0A9P1BV95_9DINO</name>
<dbReference type="InterPro" id="IPR036259">
    <property type="entry name" value="MFS_trans_sf"/>
</dbReference>
<feature type="transmembrane region" description="Helical" evidence="2">
    <location>
        <begin position="358"/>
        <end position="378"/>
    </location>
</feature>
<feature type="transmembrane region" description="Helical" evidence="2">
    <location>
        <begin position="248"/>
        <end position="266"/>
    </location>
</feature>